<evidence type="ECO:0000256" key="1">
    <source>
        <dbReference type="ARBA" id="ARBA00007989"/>
    </source>
</evidence>
<dbReference type="PANTHER" id="PTHR17537:SF5">
    <property type="entry name" value="TRANSDUCER OF ERBB2, ISOFORM A"/>
    <property type="match status" value="1"/>
</dbReference>
<comment type="similarity">
    <text evidence="1">Belongs to the BTG family.</text>
</comment>
<dbReference type="SMART" id="SM00099">
    <property type="entry name" value="btg1"/>
    <property type="match status" value="1"/>
</dbReference>
<proteinExistence type="inferred from homology"/>
<feature type="domain" description="Anti-proliferative protein" evidence="4">
    <location>
        <begin position="1"/>
        <end position="107"/>
    </location>
</feature>
<dbReference type="InterPro" id="IPR015676">
    <property type="entry name" value="Tob1/2"/>
</dbReference>
<evidence type="ECO:0000313" key="7">
    <source>
        <dbReference type="WBParaSite" id="MCU_008792-RA"/>
    </source>
</evidence>
<dbReference type="Pfam" id="PF07742">
    <property type="entry name" value="BTG"/>
    <property type="match status" value="1"/>
</dbReference>
<dbReference type="GO" id="GO:0005737">
    <property type="term" value="C:cytoplasm"/>
    <property type="evidence" value="ECO:0007669"/>
    <property type="project" value="TreeGrafter"/>
</dbReference>
<dbReference type="Gene3D" id="3.90.640.90">
    <property type="entry name" value="Anti-proliferative protein, N-terminal domain"/>
    <property type="match status" value="1"/>
</dbReference>
<keyword evidence="2" id="KW-0597">Phosphoprotein</keyword>
<protein>
    <submittedName>
        <fullName evidence="7">Anti_prolifrtn domain-containing protein</fullName>
    </submittedName>
</protein>
<feature type="compositionally biased region" description="Low complexity" evidence="3">
    <location>
        <begin position="247"/>
        <end position="259"/>
    </location>
</feature>
<dbReference type="GO" id="GO:0005634">
    <property type="term" value="C:nucleus"/>
    <property type="evidence" value="ECO:0007669"/>
    <property type="project" value="TreeGrafter"/>
</dbReference>
<organism evidence="5 6">
    <name type="scientific">Mesocestoides corti</name>
    <name type="common">Flatworm</name>
    <dbReference type="NCBI Taxonomy" id="53468"/>
    <lineage>
        <taxon>Eukaryota</taxon>
        <taxon>Metazoa</taxon>
        <taxon>Spiralia</taxon>
        <taxon>Lophotrochozoa</taxon>
        <taxon>Platyhelminthes</taxon>
        <taxon>Cestoda</taxon>
        <taxon>Eucestoda</taxon>
        <taxon>Cyclophyllidea</taxon>
        <taxon>Mesocestoididae</taxon>
        <taxon>Mesocestoides</taxon>
    </lineage>
</organism>
<gene>
    <name evidence="5" type="ORF">MCOS_LOCUS2513</name>
</gene>
<dbReference type="WBParaSite" id="MCU_008792-RA">
    <property type="protein sequence ID" value="MCU_008792-RA"/>
    <property type="gene ID" value="MCU_008792"/>
</dbReference>
<evidence type="ECO:0000256" key="2">
    <source>
        <dbReference type="ARBA" id="ARBA00022553"/>
    </source>
</evidence>
<dbReference type="InterPro" id="IPR002087">
    <property type="entry name" value="Anti_prolifrtn"/>
</dbReference>
<dbReference type="Proteomes" id="UP000267029">
    <property type="component" value="Unassembled WGS sequence"/>
</dbReference>
<feature type="region of interest" description="Disordered" evidence="3">
    <location>
        <begin position="205"/>
        <end position="273"/>
    </location>
</feature>
<dbReference type="PANTHER" id="PTHR17537">
    <property type="entry name" value="TRANSDUCER OF ERBB2 TOB"/>
    <property type="match status" value="1"/>
</dbReference>
<sequence length="633" mass="68822">MHVEVSIAVNYLLSHLYTKLPRRRVDNFGEELERCLLRKLQTHWFTDNASQEGSHRYFQTSGPQADFIFAEAAISSGLDWSEIQACLPAGLVISIDPGHVACQYGSNECSTAISNSAWGGSGFNSASLSSSGCSSASSVSSNGSSGSWSKTKHQVLYSVNPRSVHPHQLAGEKDADAPPTEVKKHLDDAQKHLATEAALSVLTEPEELQSTQNGEFPHVPDHPASRNNNESISGVGDSHDLLDKTASQVSSVKNSSLSSTDPTGDGSYFEHMSNDSQAKSDIENQYPFSGFHPKGLRHVDGTGEQDLQQFDLHGNQIHQSQHTQPPFNQPNPNFIQRSTSTPSFTAATFAATKFGSTKLKSQAKRPHRLVSPCDAPVSGYPSQLLEAIGQSSIPSNQMPMCDRLVRLNEMHRNPIYGGHGFGATGLESNRANFFGNYTPTLSAVQQLDRPCDASYGSGYPCGFLDNSSSTGLYGTSDNTGLTASGYVVRSSNPANNPVWSQFEKIRNEFQLKNSQYIQQQQQQQQQQQETAGLLNRSPGYPFTDTTRNAAYNAVTRSALQQDYLASINPKSLVDGKYGIGENLALNQDIHDLLASQKFVPNSGSSFCWSQDLNKSPIDASLGQAFNALNISER</sequence>
<accession>A0A0R3U6T8</accession>
<feature type="compositionally biased region" description="Low complexity" evidence="3">
    <location>
        <begin position="518"/>
        <end position="528"/>
    </location>
</feature>
<dbReference type="OrthoDB" id="19928at2759"/>
<dbReference type="InterPro" id="IPR036054">
    <property type="entry name" value="BTG-like_sf"/>
</dbReference>
<evidence type="ECO:0000313" key="6">
    <source>
        <dbReference type="Proteomes" id="UP000267029"/>
    </source>
</evidence>
<dbReference type="EMBL" id="UXSR01000421">
    <property type="protein sequence ID" value="VDD76510.1"/>
    <property type="molecule type" value="Genomic_DNA"/>
</dbReference>
<keyword evidence="6" id="KW-1185">Reference proteome</keyword>
<reference evidence="5 6" key="1">
    <citation type="submission" date="2018-10" db="EMBL/GenBank/DDBJ databases">
        <authorList>
            <consortium name="Pathogen Informatics"/>
        </authorList>
    </citation>
    <scope>NUCLEOTIDE SEQUENCE [LARGE SCALE GENOMIC DNA]</scope>
</reference>
<evidence type="ECO:0000313" key="5">
    <source>
        <dbReference type="EMBL" id="VDD76510.1"/>
    </source>
</evidence>
<dbReference type="SUPFAM" id="SSF160696">
    <property type="entry name" value="BTG domain-like"/>
    <property type="match status" value="1"/>
</dbReference>
<dbReference type="AlphaFoldDB" id="A0A0R3U6T8"/>
<name>A0A0R3U6T8_MESCO</name>
<dbReference type="GO" id="GO:0003714">
    <property type="term" value="F:transcription corepressor activity"/>
    <property type="evidence" value="ECO:0007669"/>
    <property type="project" value="TreeGrafter"/>
</dbReference>
<evidence type="ECO:0000259" key="4">
    <source>
        <dbReference type="SMART" id="SM00099"/>
    </source>
</evidence>
<reference evidence="7" key="2">
    <citation type="submission" date="2019-11" db="UniProtKB">
        <authorList>
            <consortium name="WormBaseParasite"/>
        </authorList>
    </citation>
    <scope>IDENTIFICATION</scope>
</reference>
<feature type="region of interest" description="Disordered" evidence="3">
    <location>
        <begin position="516"/>
        <end position="539"/>
    </location>
</feature>
<evidence type="ECO:0000256" key="3">
    <source>
        <dbReference type="SAM" id="MobiDB-lite"/>
    </source>
</evidence>
<dbReference type="STRING" id="53468.A0A0R3U6T8"/>